<evidence type="ECO:0000259" key="12">
    <source>
        <dbReference type="PROSITE" id="PS50109"/>
    </source>
</evidence>
<dbReference type="PANTHER" id="PTHR44936:SF10">
    <property type="entry name" value="SENSOR PROTEIN RSTB"/>
    <property type="match status" value="1"/>
</dbReference>
<feature type="compositionally biased region" description="Low complexity" evidence="10">
    <location>
        <begin position="157"/>
        <end position="167"/>
    </location>
</feature>
<dbReference type="Gene3D" id="6.10.340.10">
    <property type="match status" value="1"/>
</dbReference>
<keyword evidence="11" id="KW-1133">Transmembrane helix</keyword>
<dbReference type="SUPFAM" id="SSF55874">
    <property type="entry name" value="ATPase domain of HSP90 chaperone/DNA topoisomerase II/histidine kinase"/>
    <property type="match status" value="1"/>
</dbReference>
<proteinExistence type="predicted"/>
<dbReference type="CDD" id="cd06225">
    <property type="entry name" value="HAMP"/>
    <property type="match status" value="1"/>
</dbReference>
<dbReference type="GO" id="GO:0000155">
    <property type="term" value="F:phosphorelay sensor kinase activity"/>
    <property type="evidence" value="ECO:0007669"/>
    <property type="project" value="InterPro"/>
</dbReference>
<dbReference type="Pfam" id="PF00672">
    <property type="entry name" value="HAMP"/>
    <property type="match status" value="1"/>
</dbReference>
<dbReference type="RefSeq" id="WP_246030737.1">
    <property type="nucleotide sequence ID" value="NZ_JAUFPJ010000002.1"/>
</dbReference>
<dbReference type="Gene3D" id="1.10.287.130">
    <property type="match status" value="1"/>
</dbReference>
<dbReference type="PROSITE" id="PS50109">
    <property type="entry name" value="HIS_KIN"/>
    <property type="match status" value="1"/>
</dbReference>
<dbReference type="InterPro" id="IPR036097">
    <property type="entry name" value="HisK_dim/P_sf"/>
</dbReference>
<protein>
    <recommendedName>
        <fullName evidence="3">histidine kinase</fullName>
        <ecNumber evidence="3">2.7.13.3</ecNumber>
    </recommendedName>
</protein>
<evidence type="ECO:0000256" key="3">
    <source>
        <dbReference type="ARBA" id="ARBA00012438"/>
    </source>
</evidence>
<evidence type="ECO:0000313" key="14">
    <source>
        <dbReference type="EMBL" id="TDP12200.1"/>
    </source>
</evidence>
<dbReference type="SMART" id="SM00388">
    <property type="entry name" value="HisKA"/>
    <property type="match status" value="1"/>
</dbReference>
<keyword evidence="6" id="KW-0808">Transferase</keyword>
<dbReference type="SUPFAM" id="SSF47384">
    <property type="entry name" value="Homodimeric domain of signal transducing histidine kinase"/>
    <property type="match status" value="1"/>
</dbReference>
<evidence type="ECO:0000256" key="6">
    <source>
        <dbReference type="ARBA" id="ARBA00022679"/>
    </source>
</evidence>
<dbReference type="Pfam" id="PF02518">
    <property type="entry name" value="HATPase_c"/>
    <property type="match status" value="1"/>
</dbReference>
<dbReference type="GO" id="GO:0005886">
    <property type="term" value="C:plasma membrane"/>
    <property type="evidence" value="ECO:0007669"/>
    <property type="project" value="UniProtKB-SubCell"/>
</dbReference>
<dbReference type="InterPro" id="IPR003661">
    <property type="entry name" value="HisK_dim/P_dom"/>
</dbReference>
<evidence type="ECO:0000256" key="2">
    <source>
        <dbReference type="ARBA" id="ARBA00004651"/>
    </source>
</evidence>
<feature type="region of interest" description="Disordered" evidence="10">
    <location>
        <begin position="135"/>
        <end position="171"/>
    </location>
</feature>
<evidence type="ECO:0000256" key="9">
    <source>
        <dbReference type="ARBA" id="ARBA00022840"/>
    </source>
</evidence>
<keyword evidence="11" id="KW-0472">Membrane</keyword>
<dbReference type="InterPro" id="IPR036890">
    <property type="entry name" value="HATPase_C_sf"/>
</dbReference>
<reference evidence="14 15" key="1">
    <citation type="submission" date="2019-03" db="EMBL/GenBank/DDBJ databases">
        <title>Genomic Encyclopedia of Type Strains, Phase IV (KMG-IV): sequencing the most valuable type-strain genomes for metagenomic binning, comparative biology and taxonomic classification.</title>
        <authorList>
            <person name="Goeker M."/>
        </authorList>
    </citation>
    <scope>NUCLEOTIDE SEQUENCE [LARGE SCALE GENOMIC DNA]</scope>
    <source>
        <strain evidence="14 15">DSM 25082</strain>
    </source>
</reference>
<keyword evidence="11" id="KW-0812">Transmembrane</keyword>
<feature type="domain" description="HAMP" evidence="13">
    <location>
        <begin position="215"/>
        <end position="267"/>
    </location>
</feature>
<keyword evidence="4" id="KW-1003">Cell membrane</keyword>
<dbReference type="InterPro" id="IPR003594">
    <property type="entry name" value="HATPase_dom"/>
</dbReference>
<comment type="catalytic activity">
    <reaction evidence="1">
        <text>ATP + protein L-histidine = ADP + protein N-phospho-L-histidine.</text>
        <dbReference type="EC" id="2.7.13.3"/>
    </reaction>
</comment>
<dbReference type="SUPFAM" id="SSF158472">
    <property type="entry name" value="HAMP domain-like"/>
    <property type="match status" value="1"/>
</dbReference>
<dbReference type="GO" id="GO:0005524">
    <property type="term" value="F:ATP binding"/>
    <property type="evidence" value="ECO:0007669"/>
    <property type="project" value="UniProtKB-KW"/>
</dbReference>
<organism evidence="14 15">
    <name type="scientific">Roseateles asaccharophilus</name>
    <dbReference type="NCBI Taxonomy" id="582607"/>
    <lineage>
        <taxon>Bacteria</taxon>
        <taxon>Pseudomonadati</taxon>
        <taxon>Pseudomonadota</taxon>
        <taxon>Betaproteobacteria</taxon>
        <taxon>Burkholderiales</taxon>
        <taxon>Sphaerotilaceae</taxon>
        <taxon>Roseateles</taxon>
    </lineage>
</organism>
<keyword evidence="9" id="KW-0067">ATP-binding</keyword>
<dbReference type="PRINTS" id="PR00344">
    <property type="entry name" value="BCTRLSENSOR"/>
</dbReference>
<evidence type="ECO:0000256" key="10">
    <source>
        <dbReference type="SAM" id="MobiDB-lite"/>
    </source>
</evidence>
<dbReference type="EMBL" id="SNXE01000002">
    <property type="protein sequence ID" value="TDP12200.1"/>
    <property type="molecule type" value="Genomic_DNA"/>
</dbReference>
<keyword evidence="5" id="KW-0597">Phosphoprotein</keyword>
<feature type="transmembrane region" description="Helical" evidence="11">
    <location>
        <begin position="12"/>
        <end position="36"/>
    </location>
</feature>
<dbReference type="SMART" id="SM00304">
    <property type="entry name" value="HAMP"/>
    <property type="match status" value="1"/>
</dbReference>
<gene>
    <name evidence="14" type="ORF">DFR39_102593</name>
</gene>
<comment type="subcellular location">
    <subcellularLocation>
        <location evidence="2">Cell membrane</location>
        <topology evidence="2">Multi-pass membrane protein</topology>
    </subcellularLocation>
</comment>
<dbReference type="Pfam" id="PF00512">
    <property type="entry name" value="HisKA"/>
    <property type="match status" value="1"/>
</dbReference>
<keyword evidence="8 14" id="KW-0418">Kinase</keyword>
<evidence type="ECO:0000313" key="15">
    <source>
        <dbReference type="Proteomes" id="UP000295357"/>
    </source>
</evidence>
<feature type="domain" description="Histidine kinase" evidence="12">
    <location>
        <begin position="275"/>
        <end position="481"/>
    </location>
</feature>
<evidence type="ECO:0000256" key="1">
    <source>
        <dbReference type="ARBA" id="ARBA00000085"/>
    </source>
</evidence>
<feature type="transmembrane region" description="Helical" evidence="11">
    <location>
        <begin position="194"/>
        <end position="214"/>
    </location>
</feature>
<evidence type="ECO:0000256" key="7">
    <source>
        <dbReference type="ARBA" id="ARBA00022741"/>
    </source>
</evidence>
<dbReference type="CDD" id="cd00082">
    <property type="entry name" value="HisKA"/>
    <property type="match status" value="1"/>
</dbReference>
<comment type="caution">
    <text evidence="14">The sequence shown here is derived from an EMBL/GenBank/DDBJ whole genome shotgun (WGS) entry which is preliminary data.</text>
</comment>
<dbReference type="InterPro" id="IPR005467">
    <property type="entry name" value="His_kinase_dom"/>
</dbReference>
<dbReference type="AlphaFoldDB" id="A0A4R6NA73"/>
<evidence type="ECO:0000256" key="5">
    <source>
        <dbReference type="ARBA" id="ARBA00022553"/>
    </source>
</evidence>
<dbReference type="Gene3D" id="3.30.565.10">
    <property type="entry name" value="Histidine kinase-like ATPase, C-terminal domain"/>
    <property type="match status" value="1"/>
</dbReference>
<dbReference type="InterPro" id="IPR003660">
    <property type="entry name" value="HAMP_dom"/>
</dbReference>
<keyword evidence="15" id="KW-1185">Reference proteome</keyword>
<evidence type="ECO:0000256" key="11">
    <source>
        <dbReference type="SAM" id="Phobius"/>
    </source>
</evidence>
<dbReference type="Proteomes" id="UP000295357">
    <property type="component" value="Unassembled WGS sequence"/>
</dbReference>
<keyword evidence="7" id="KW-0547">Nucleotide-binding</keyword>
<evidence type="ECO:0000256" key="4">
    <source>
        <dbReference type="ARBA" id="ARBA00022475"/>
    </source>
</evidence>
<name>A0A4R6NA73_9BURK</name>
<accession>A0A4R6NA73</accession>
<dbReference type="InterPro" id="IPR004358">
    <property type="entry name" value="Sig_transdc_His_kin-like_C"/>
</dbReference>
<dbReference type="InterPro" id="IPR050980">
    <property type="entry name" value="2C_sensor_his_kinase"/>
</dbReference>
<evidence type="ECO:0000259" key="13">
    <source>
        <dbReference type="PROSITE" id="PS50885"/>
    </source>
</evidence>
<dbReference type="CDD" id="cd00075">
    <property type="entry name" value="HATPase"/>
    <property type="match status" value="1"/>
</dbReference>
<dbReference type="SMART" id="SM00387">
    <property type="entry name" value="HATPase_c"/>
    <property type="match status" value="1"/>
</dbReference>
<dbReference type="PROSITE" id="PS50885">
    <property type="entry name" value="HAMP"/>
    <property type="match status" value="1"/>
</dbReference>
<dbReference type="PANTHER" id="PTHR44936">
    <property type="entry name" value="SENSOR PROTEIN CREC"/>
    <property type="match status" value="1"/>
</dbReference>
<evidence type="ECO:0000256" key="8">
    <source>
        <dbReference type="ARBA" id="ARBA00022777"/>
    </source>
</evidence>
<sequence>MLRQLRASALKSLYLRIYITLVALLLTFAFGSAWLFKRQIEEERGGFEAAAVERLNATAVLIQGALPPADAPASAQAESLRDWGQRLRMAIALSDTQGRRIGQSEQFERREADPSVRRLDVPLDDGRTLSFLRGARMQRGPGPQGPHGPQGPGTSVPGMGPIGPMGEPRLRPPPDSVWPLWGPLGALRGPSGEALAVFLVLLFLGVAAGAYPVVRRLTRRLENLQRGVEQFGAGNLGYRVHDEGRDEVAKLAASFNRSAQQIETLLRSHQSLLANASHELRSPLARLKMAFSMLEEASATQRERLQREINTNIAELDALVEEVLLASRLEAGGQTPVPEPVDMLGLAVEEAARSGAGLSSELPPAQCQLLGEERLLRRALRNLLENARRYGGGAEVLLELRRQGERLELRVNDRGPGVPPEMRERIFEPFFRLPGHAEQAGGVGLGLSLVKQIAERHQGRVRCEAREGGGSCFVLSLPGAGGR</sequence>
<dbReference type="EC" id="2.7.13.3" evidence="3"/>